<reference evidence="1 2" key="1">
    <citation type="journal article" date="2018" name="Nat. Ecol. Evol.">
        <title>Pezizomycetes genomes reveal the molecular basis of ectomycorrhizal truffle lifestyle.</title>
        <authorList>
            <person name="Murat C."/>
            <person name="Payen T."/>
            <person name="Noel B."/>
            <person name="Kuo A."/>
            <person name="Morin E."/>
            <person name="Chen J."/>
            <person name="Kohler A."/>
            <person name="Krizsan K."/>
            <person name="Balestrini R."/>
            <person name="Da Silva C."/>
            <person name="Montanini B."/>
            <person name="Hainaut M."/>
            <person name="Levati E."/>
            <person name="Barry K.W."/>
            <person name="Belfiori B."/>
            <person name="Cichocki N."/>
            <person name="Clum A."/>
            <person name="Dockter R.B."/>
            <person name="Fauchery L."/>
            <person name="Guy J."/>
            <person name="Iotti M."/>
            <person name="Le Tacon F."/>
            <person name="Lindquist E.A."/>
            <person name="Lipzen A."/>
            <person name="Malagnac F."/>
            <person name="Mello A."/>
            <person name="Molinier V."/>
            <person name="Miyauchi S."/>
            <person name="Poulain J."/>
            <person name="Riccioni C."/>
            <person name="Rubini A."/>
            <person name="Sitrit Y."/>
            <person name="Splivallo R."/>
            <person name="Traeger S."/>
            <person name="Wang M."/>
            <person name="Zifcakova L."/>
            <person name="Wipf D."/>
            <person name="Zambonelli A."/>
            <person name="Paolocci F."/>
            <person name="Nowrousian M."/>
            <person name="Ottonello S."/>
            <person name="Baldrian P."/>
            <person name="Spatafora J.W."/>
            <person name="Henrissat B."/>
            <person name="Nagy L.G."/>
            <person name="Aury J.M."/>
            <person name="Wincker P."/>
            <person name="Grigoriev I.V."/>
            <person name="Bonfante P."/>
            <person name="Martin F.M."/>
        </authorList>
    </citation>
    <scope>NUCLEOTIDE SEQUENCE [LARGE SCALE GENOMIC DNA]</scope>
    <source>
        <strain evidence="1 2">CCBAS932</strain>
    </source>
</reference>
<organism evidence="1 2">
    <name type="scientific">Morchella conica CCBAS932</name>
    <dbReference type="NCBI Taxonomy" id="1392247"/>
    <lineage>
        <taxon>Eukaryota</taxon>
        <taxon>Fungi</taxon>
        <taxon>Dikarya</taxon>
        <taxon>Ascomycota</taxon>
        <taxon>Pezizomycotina</taxon>
        <taxon>Pezizomycetes</taxon>
        <taxon>Pezizales</taxon>
        <taxon>Morchellaceae</taxon>
        <taxon>Morchella</taxon>
    </lineage>
</organism>
<proteinExistence type="predicted"/>
<name>A0A3N4KJG2_9PEZI</name>
<keyword evidence="2" id="KW-1185">Reference proteome</keyword>
<sequence length="186" mass="20873">MAQPVSALLRFAQRNAVHRLAAHFHTIRYLPNMFPSTYTAALASMYTTTITESMASTTLAKEALARAQRSLVKLGYNWEEERLEEGVRVSEDIVNWVGRMCDAEYCIKKNKIILKLWKREFAGAGEELKMEMDRQTAAAVAKGGEGLTLELVGVKSVMKRYVLSRHEEKRLDVVFKGVVSSESGGE</sequence>
<dbReference type="InParanoid" id="A0A3N4KJG2"/>
<dbReference type="Proteomes" id="UP000277580">
    <property type="component" value="Unassembled WGS sequence"/>
</dbReference>
<accession>A0A3N4KJG2</accession>
<dbReference type="EMBL" id="ML119141">
    <property type="protein sequence ID" value="RPB10707.1"/>
    <property type="molecule type" value="Genomic_DNA"/>
</dbReference>
<evidence type="ECO:0000313" key="1">
    <source>
        <dbReference type="EMBL" id="RPB10707.1"/>
    </source>
</evidence>
<dbReference type="AlphaFoldDB" id="A0A3N4KJG2"/>
<gene>
    <name evidence="1" type="ORF">P167DRAFT_576030</name>
</gene>
<evidence type="ECO:0000313" key="2">
    <source>
        <dbReference type="Proteomes" id="UP000277580"/>
    </source>
</evidence>
<protein>
    <submittedName>
        <fullName evidence="1">Uncharacterized protein</fullName>
    </submittedName>
</protein>